<dbReference type="EMBL" id="AWTV01000011">
    <property type="protein sequence ID" value="KIH86432.1"/>
    <property type="molecule type" value="Genomic_DNA"/>
</dbReference>
<evidence type="ECO:0000313" key="2">
    <source>
        <dbReference type="Proteomes" id="UP000031575"/>
    </source>
</evidence>
<dbReference type="VEuPathDB" id="FungiDB:SPBR_08685"/>
<dbReference type="RefSeq" id="XP_040614442.1">
    <property type="nucleotide sequence ID" value="XM_040766923.1"/>
</dbReference>
<organism evidence="1 2">
    <name type="scientific">Sporothrix brasiliensis 5110</name>
    <dbReference type="NCBI Taxonomy" id="1398154"/>
    <lineage>
        <taxon>Eukaryota</taxon>
        <taxon>Fungi</taxon>
        <taxon>Dikarya</taxon>
        <taxon>Ascomycota</taxon>
        <taxon>Pezizomycotina</taxon>
        <taxon>Sordariomycetes</taxon>
        <taxon>Sordariomycetidae</taxon>
        <taxon>Ophiostomatales</taxon>
        <taxon>Ophiostomataceae</taxon>
        <taxon>Sporothrix</taxon>
    </lineage>
</organism>
<evidence type="ECO:0008006" key="3">
    <source>
        <dbReference type="Google" id="ProtNLM"/>
    </source>
</evidence>
<comment type="caution">
    <text evidence="1">The sequence shown here is derived from an EMBL/GenBank/DDBJ whole genome shotgun (WGS) entry which is preliminary data.</text>
</comment>
<dbReference type="Proteomes" id="UP000031575">
    <property type="component" value="Unassembled WGS sequence"/>
</dbReference>
<gene>
    <name evidence="1" type="ORF">SPBR_08685</name>
</gene>
<keyword evidence="2" id="KW-1185">Reference proteome</keyword>
<dbReference type="OrthoDB" id="5412996at2759"/>
<proteinExistence type="predicted"/>
<protein>
    <recommendedName>
        <fullName evidence="3">Aminoglycoside phosphotransferase domain-containing protein</fullName>
    </recommendedName>
</protein>
<evidence type="ECO:0000313" key="1">
    <source>
        <dbReference type="EMBL" id="KIH86432.1"/>
    </source>
</evidence>
<name>A0A0C2IN43_9PEZI</name>
<sequence length="168" mass="19665">MPSKPRRTCADKDDLVWEKLDDRIDEWYSPSRVATIRLVKAHTTIPVPHVYHYGMAADNPLGLGPIIIMDYIDHHQNLSRVLMDPARTRNYAARRSWAFDFLWWEYLDEDLFGPSEDQDHKARVAAMTTQQKGLIESFVARKLEEGLNKEIRTWEKEDAVTHLARYLV</sequence>
<dbReference type="AlphaFoldDB" id="A0A0C2IN43"/>
<accession>A0A0C2IN43</accession>
<reference evidence="1 2" key="1">
    <citation type="journal article" date="2014" name="BMC Genomics">
        <title>Comparative genomics of the major fungal agents of human and animal Sporotrichosis: Sporothrix schenckii and Sporothrix brasiliensis.</title>
        <authorList>
            <person name="Teixeira M.M."/>
            <person name="de Almeida L.G."/>
            <person name="Kubitschek-Barreira P."/>
            <person name="Alves F.L."/>
            <person name="Kioshima E.S."/>
            <person name="Abadio A.K."/>
            <person name="Fernandes L."/>
            <person name="Derengowski L.S."/>
            <person name="Ferreira K.S."/>
            <person name="Souza R.C."/>
            <person name="Ruiz J.C."/>
            <person name="de Andrade N.C."/>
            <person name="Paes H.C."/>
            <person name="Nicola A.M."/>
            <person name="Albuquerque P."/>
            <person name="Gerber A.L."/>
            <person name="Martins V.P."/>
            <person name="Peconick L.D."/>
            <person name="Neto A.V."/>
            <person name="Chaucanez C.B."/>
            <person name="Silva P.A."/>
            <person name="Cunha O.L."/>
            <person name="de Oliveira F.F."/>
            <person name="dos Santos T.C."/>
            <person name="Barros A.L."/>
            <person name="Soares M.A."/>
            <person name="de Oliveira L.M."/>
            <person name="Marini M.M."/>
            <person name="Villalobos-Duno H."/>
            <person name="Cunha M.M."/>
            <person name="de Hoog S."/>
            <person name="da Silveira J.F."/>
            <person name="Henrissat B."/>
            <person name="Nino-Vega G.A."/>
            <person name="Cisalpino P.S."/>
            <person name="Mora-Montes H.M."/>
            <person name="Almeida S.R."/>
            <person name="Stajich J.E."/>
            <person name="Lopes-Bezerra L.M."/>
            <person name="Vasconcelos A.T."/>
            <person name="Felipe M.S."/>
        </authorList>
    </citation>
    <scope>NUCLEOTIDE SEQUENCE [LARGE SCALE GENOMIC DNA]</scope>
    <source>
        <strain evidence="1 2">5110</strain>
    </source>
</reference>
<dbReference type="HOGENOM" id="CLU_1587559_0_0_1"/>
<dbReference type="GeneID" id="63681844"/>